<evidence type="ECO:0000256" key="2">
    <source>
        <dbReference type="PROSITE-ProRule" id="PRU00335"/>
    </source>
</evidence>
<dbReference type="SUPFAM" id="SSF46689">
    <property type="entry name" value="Homeodomain-like"/>
    <property type="match status" value="1"/>
</dbReference>
<dbReference type="GO" id="GO:0003677">
    <property type="term" value="F:DNA binding"/>
    <property type="evidence" value="ECO:0007669"/>
    <property type="project" value="UniProtKB-UniRule"/>
</dbReference>
<reference evidence="4 5" key="1">
    <citation type="submission" date="2019-03" db="EMBL/GenBank/DDBJ databases">
        <title>Genomic analyses of the natural microbiome of Caenorhabditis elegans.</title>
        <authorList>
            <person name="Samuel B."/>
        </authorList>
    </citation>
    <scope>NUCLEOTIDE SEQUENCE [LARGE SCALE GENOMIC DNA]</scope>
    <source>
        <strain evidence="4 5">JUb54</strain>
    </source>
</reference>
<feature type="DNA-binding region" description="H-T-H motif" evidence="2">
    <location>
        <begin position="31"/>
        <end position="50"/>
    </location>
</feature>
<dbReference type="EMBL" id="SLYQ01000004">
    <property type="protein sequence ID" value="TCQ73509.1"/>
    <property type="molecule type" value="Genomic_DNA"/>
</dbReference>
<dbReference type="Proteomes" id="UP000295263">
    <property type="component" value="Unassembled WGS sequence"/>
</dbReference>
<name>A0ABD7QJB1_RAOOR</name>
<feature type="domain" description="HTH tetR-type" evidence="3">
    <location>
        <begin position="9"/>
        <end position="68"/>
    </location>
</feature>
<dbReference type="Pfam" id="PF14246">
    <property type="entry name" value="TetR_C_7"/>
    <property type="match status" value="1"/>
</dbReference>
<dbReference type="PRINTS" id="PR00455">
    <property type="entry name" value="HTHTETR"/>
</dbReference>
<dbReference type="InterPro" id="IPR050109">
    <property type="entry name" value="HTH-type_TetR-like_transc_reg"/>
</dbReference>
<organism evidence="4 5">
    <name type="scientific">Raoultella ornithinolytica</name>
    <name type="common">Klebsiella ornithinolytica</name>
    <dbReference type="NCBI Taxonomy" id="54291"/>
    <lineage>
        <taxon>Bacteria</taxon>
        <taxon>Pseudomonadati</taxon>
        <taxon>Pseudomonadota</taxon>
        <taxon>Gammaproteobacteria</taxon>
        <taxon>Enterobacterales</taxon>
        <taxon>Enterobacteriaceae</taxon>
        <taxon>Klebsiella/Raoultella group</taxon>
        <taxon>Raoultella</taxon>
    </lineage>
</organism>
<evidence type="ECO:0000259" key="3">
    <source>
        <dbReference type="PROSITE" id="PS50977"/>
    </source>
</evidence>
<protein>
    <submittedName>
        <fullName evidence="4">TetR family transcriptional regulator</fullName>
    </submittedName>
</protein>
<gene>
    <name evidence="4" type="ORF">EC841_104451</name>
</gene>
<dbReference type="RefSeq" id="WP_132512782.1">
    <property type="nucleotide sequence ID" value="NZ_SLYQ01000004.1"/>
</dbReference>
<dbReference type="InterPro" id="IPR039536">
    <property type="entry name" value="TetR_C_Proteobacteria"/>
</dbReference>
<comment type="caution">
    <text evidence="4">The sequence shown here is derived from an EMBL/GenBank/DDBJ whole genome shotgun (WGS) entry which is preliminary data.</text>
</comment>
<proteinExistence type="predicted"/>
<dbReference type="AlphaFoldDB" id="A0ABD7QJB1"/>
<dbReference type="Gene3D" id="1.10.10.60">
    <property type="entry name" value="Homeodomain-like"/>
    <property type="match status" value="1"/>
</dbReference>
<evidence type="ECO:0000256" key="1">
    <source>
        <dbReference type="ARBA" id="ARBA00023125"/>
    </source>
</evidence>
<evidence type="ECO:0000313" key="4">
    <source>
        <dbReference type="EMBL" id="TCQ73509.1"/>
    </source>
</evidence>
<accession>A0ABD7QJB1</accession>
<dbReference type="Gene3D" id="1.10.357.10">
    <property type="entry name" value="Tetracycline Repressor, domain 2"/>
    <property type="match status" value="1"/>
</dbReference>
<evidence type="ECO:0000313" key="5">
    <source>
        <dbReference type="Proteomes" id="UP000295263"/>
    </source>
</evidence>
<dbReference type="Pfam" id="PF00440">
    <property type="entry name" value="TetR_N"/>
    <property type="match status" value="1"/>
</dbReference>
<keyword evidence="1 2" id="KW-0238">DNA-binding</keyword>
<sequence>MGNPRGRPMKARPRLLQTACELFLKHGLDVSLDTIASEAGTSRPTLYSHFPGGKDALLLESFSFLNAKMQPPLRQLLLDKQHDLPALLLGFARVVQAHFYTAENIHFQRLLIQVLVQKPELYNMLEQRPAGQVLPVLKEILTQQKTAGRITLNDPDLQATLFLGAVMGFPLPSALITQKPVDPARLATLAESAVTTFLAAWQYRPESVGPDPSR</sequence>
<dbReference type="PROSITE" id="PS50977">
    <property type="entry name" value="HTH_TETR_2"/>
    <property type="match status" value="1"/>
</dbReference>
<dbReference type="PANTHER" id="PTHR30055:SF146">
    <property type="entry name" value="HTH-TYPE TRANSCRIPTIONAL DUAL REGULATOR CECR"/>
    <property type="match status" value="1"/>
</dbReference>
<dbReference type="PANTHER" id="PTHR30055">
    <property type="entry name" value="HTH-TYPE TRANSCRIPTIONAL REGULATOR RUTR"/>
    <property type="match status" value="1"/>
</dbReference>
<dbReference type="InterPro" id="IPR009057">
    <property type="entry name" value="Homeodomain-like_sf"/>
</dbReference>
<dbReference type="InterPro" id="IPR001647">
    <property type="entry name" value="HTH_TetR"/>
</dbReference>